<dbReference type="Pfam" id="PF00118">
    <property type="entry name" value="Cpn60_TCP1"/>
    <property type="match status" value="1"/>
</dbReference>
<feature type="compositionally biased region" description="Basic residues" evidence="6">
    <location>
        <begin position="441"/>
        <end position="453"/>
    </location>
</feature>
<keyword evidence="2 5" id="KW-0547">Nucleotide-binding</keyword>
<evidence type="ECO:0000313" key="8">
    <source>
        <dbReference type="Proteomes" id="UP000574390"/>
    </source>
</evidence>
<feature type="non-terminal residue" evidence="7">
    <location>
        <position position="498"/>
    </location>
</feature>
<dbReference type="InterPro" id="IPR017998">
    <property type="entry name" value="Chaperone_TCP-1"/>
</dbReference>
<dbReference type="Gene3D" id="1.10.560.10">
    <property type="entry name" value="GroEL-like equatorial domain"/>
    <property type="match status" value="1"/>
</dbReference>
<organism evidence="7 8">
    <name type="scientific">Perkinsus olseni</name>
    <name type="common">Perkinsus atlanticus</name>
    <dbReference type="NCBI Taxonomy" id="32597"/>
    <lineage>
        <taxon>Eukaryota</taxon>
        <taxon>Sar</taxon>
        <taxon>Alveolata</taxon>
        <taxon>Perkinsozoa</taxon>
        <taxon>Perkinsea</taxon>
        <taxon>Perkinsida</taxon>
        <taxon>Perkinsidae</taxon>
        <taxon>Perkinsus</taxon>
    </lineage>
</organism>
<dbReference type="SUPFAM" id="SSF52029">
    <property type="entry name" value="GroEL apical domain-like"/>
    <property type="match status" value="1"/>
</dbReference>
<dbReference type="PRINTS" id="PR00304">
    <property type="entry name" value="TCOMPLEXTCP1"/>
</dbReference>
<dbReference type="InterPro" id="IPR027413">
    <property type="entry name" value="GROEL-like_equatorial_sf"/>
</dbReference>
<dbReference type="GO" id="GO:0140662">
    <property type="term" value="F:ATP-dependent protein folding chaperone"/>
    <property type="evidence" value="ECO:0007669"/>
    <property type="project" value="InterPro"/>
</dbReference>
<keyword evidence="4 5" id="KW-0143">Chaperone</keyword>
<dbReference type="InterPro" id="IPR027410">
    <property type="entry name" value="TCP-1-like_intermed_sf"/>
</dbReference>
<evidence type="ECO:0000256" key="5">
    <source>
        <dbReference type="RuleBase" id="RU004187"/>
    </source>
</evidence>
<dbReference type="Gene3D" id="3.30.260.10">
    <property type="entry name" value="TCP-1-like chaperonin intermediate domain"/>
    <property type="match status" value="1"/>
</dbReference>
<dbReference type="PANTHER" id="PTHR11353">
    <property type="entry name" value="CHAPERONIN"/>
    <property type="match status" value="1"/>
</dbReference>
<dbReference type="AlphaFoldDB" id="A0A7J6RMF0"/>
<protein>
    <submittedName>
        <fullName evidence="7">T-complex protein 1 subunit epsilon</fullName>
    </submittedName>
</protein>
<comment type="similarity">
    <text evidence="1 5">Belongs to the TCP-1 chaperonin family.</text>
</comment>
<reference evidence="7 8" key="1">
    <citation type="submission" date="2020-04" db="EMBL/GenBank/DDBJ databases">
        <title>Perkinsus olseni comparative genomics.</title>
        <authorList>
            <person name="Bogema D.R."/>
        </authorList>
    </citation>
    <scope>NUCLEOTIDE SEQUENCE [LARGE SCALE GENOMIC DNA]</scope>
    <source>
        <strain evidence="7">ATCC PRA-205</strain>
    </source>
</reference>
<gene>
    <name evidence="7" type="primary">CCT5_1</name>
    <name evidence="7" type="ORF">FOZ62_003265</name>
</gene>
<evidence type="ECO:0000313" key="7">
    <source>
        <dbReference type="EMBL" id="KAF4721346.1"/>
    </source>
</evidence>
<evidence type="ECO:0000256" key="2">
    <source>
        <dbReference type="ARBA" id="ARBA00022741"/>
    </source>
</evidence>
<feature type="region of interest" description="Disordered" evidence="6">
    <location>
        <begin position="441"/>
        <end position="465"/>
    </location>
</feature>
<evidence type="ECO:0000256" key="4">
    <source>
        <dbReference type="ARBA" id="ARBA00023186"/>
    </source>
</evidence>
<dbReference type="SUPFAM" id="SSF48592">
    <property type="entry name" value="GroEL equatorial domain-like"/>
    <property type="match status" value="1"/>
</dbReference>
<keyword evidence="3 5" id="KW-0067">ATP-binding</keyword>
<evidence type="ECO:0000256" key="1">
    <source>
        <dbReference type="ARBA" id="ARBA00008020"/>
    </source>
</evidence>
<sequence length="498" mass="55000">YQRGLPAIRWVGGVELELIAIATGGRIVPRFSELTSDKLGHAGTVRELSLGTTDKDSMIVIEDCANSKTVTVLVRGGNQMAVDEAKRCLHDAMCCVRNLIRDSRVVPGGGCSEIAASIAVADAADKEPTVEQYSMRAFADALETIPNCLSENSGLQPLKTVAQVRNLQISTGKPVYGVDCVAQGTNDMWKQGVYEATASKVEQLSLATQVVKMILKIDDVMSPYDYDHAPVSRLREQRPVRYGSMYGITPPNGLDMDSILRTANVKNAELLKRPGIGLSFFAETASRLQDLMDMSDGHLSEECENHVLKPLLAIFTEAEVQNIVQPVGKRESGGQENYVDDESKVAKSVEKLIPALRQFGSSEENVRYLKEATAAFYGLFNLFFEVSRFTAIVMRPEEYAEKCSESVESASLNALKGKGNSSAGVIKYWQDRAVEQCRKRKKEFRSTPRRPRQSHQGTLLSQRHNEKSLKQLNEEEAMLHIDEVIPGPGCVAHRLMLE</sequence>
<dbReference type="InterPro" id="IPR027409">
    <property type="entry name" value="GroEL-like_apical_dom_sf"/>
</dbReference>
<evidence type="ECO:0000256" key="6">
    <source>
        <dbReference type="SAM" id="MobiDB-lite"/>
    </source>
</evidence>
<name>A0A7J6RMF0_PEROL</name>
<dbReference type="EMBL" id="JABANM010021376">
    <property type="protein sequence ID" value="KAF4721346.1"/>
    <property type="molecule type" value="Genomic_DNA"/>
</dbReference>
<evidence type="ECO:0000256" key="3">
    <source>
        <dbReference type="ARBA" id="ARBA00022840"/>
    </source>
</evidence>
<accession>A0A7J6RMF0</accession>
<dbReference type="Gene3D" id="3.50.7.10">
    <property type="entry name" value="GroEL"/>
    <property type="match status" value="1"/>
</dbReference>
<dbReference type="GO" id="GO:0005524">
    <property type="term" value="F:ATP binding"/>
    <property type="evidence" value="ECO:0007669"/>
    <property type="project" value="UniProtKB-KW"/>
</dbReference>
<comment type="caution">
    <text evidence="7">The sequence shown here is derived from an EMBL/GenBank/DDBJ whole genome shotgun (WGS) entry which is preliminary data.</text>
</comment>
<dbReference type="Proteomes" id="UP000574390">
    <property type="component" value="Unassembled WGS sequence"/>
</dbReference>
<dbReference type="InterPro" id="IPR002423">
    <property type="entry name" value="Cpn60/GroEL/TCP-1"/>
</dbReference>
<proteinExistence type="inferred from homology"/>